<evidence type="ECO:0000256" key="1">
    <source>
        <dbReference type="ARBA" id="ARBA00004141"/>
    </source>
</evidence>
<protein>
    <recommendedName>
        <fullName evidence="7">Integral membrane bound transporter domain-containing protein</fullName>
    </recommendedName>
</protein>
<accession>A0A6J4J230</accession>
<evidence type="ECO:0000313" key="8">
    <source>
        <dbReference type="EMBL" id="CAA9266994.1"/>
    </source>
</evidence>
<evidence type="ECO:0000256" key="6">
    <source>
        <dbReference type="SAM" id="Phobius"/>
    </source>
</evidence>
<reference evidence="8" key="1">
    <citation type="submission" date="2020-02" db="EMBL/GenBank/DDBJ databases">
        <authorList>
            <person name="Meier V. D."/>
        </authorList>
    </citation>
    <scope>NUCLEOTIDE SEQUENCE</scope>
    <source>
        <strain evidence="8">AVDCRST_MAG93</strain>
    </source>
</reference>
<dbReference type="GO" id="GO:0016020">
    <property type="term" value="C:membrane"/>
    <property type="evidence" value="ECO:0007669"/>
    <property type="project" value="UniProtKB-SubCell"/>
</dbReference>
<keyword evidence="2 6" id="KW-0812">Transmembrane</keyword>
<gene>
    <name evidence="8" type="ORF">AVDCRST_MAG93-2455</name>
</gene>
<feature type="transmembrane region" description="Helical" evidence="6">
    <location>
        <begin position="32"/>
        <end position="53"/>
    </location>
</feature>
<comment type="subcellular location">
    <subcellularLocation>
        <location evidence="1">Membrane</location>
        <topology evidence="1">Multi-pass membrane protein</topology>
    </subcellularLocation>
</comment>
<dbReference type="AlphaFoldDB" id="A0A6J4J230"/>
<feature type="region of interest" description="Disordered" evidence="5">
    <location>
        <begin position="373"/>
        <end position="395"/>
    </location>
</feature>
<sequence length="395" mass="42002">MEPYVGSSWWHRVRFFVWDRLRSGVLRLRDGWLQILQTGVAACVAWFLAVLLLGLEKPTFAPIAVVISLGLAVGERSRRIIELTLGVAFGVVFADLLVSVIGVGAVQGGILVILAMMAAVFLGRGDLGVNEAAISAMILMITFGPVGAGFPPDRFLEALIGGGVALLVNALLPINPERMVSTAVHPIFDESVVVLKETAAALDEGDFERAQNALGKARAIDARVSDFKEALAAGRETARIAPSRRRARGHLDLYAASADQIDLIVRHVRILARSALGVVRAGNPAPEPLGVAIRDLARATGALAAYLETPESPEEVRRKALKSAKGAAMLLREREDLAKNMATNSFIDDIFSAAYDFLLSTGLDSTAALRALEQATGPPSQPGEVTPGKDSSDTP</sequence>
<feature type="domain" description="Integral membrane bound transporter" evidence="7">
    <location>
        <begin position="45"/>
        <end position="168"/>
    </location>
</feature>
<dbReference type="InterPro" id="IPR049453">
    <property type="entry name" value="Memb_transporter_dom"/>
</dbReference>
<evidence type="ECO:0000259" key="7">
    <source>
        <dbReference type="Pfam" id="PF13515"/>
    </source>
</evidence>
<proteinExistence type="predicted"/>
<dbReference type="Pfam" id="PF13515">
    <property type="entry name" value="FUSC_2"/>
    <property type="match status" value="1"/>
</dbReference>
<evidence type="ECO:0000256" key="4">
    <source>
        <dbReference type="ARBA" id="ARBA00023136"/>
    </source>
</evidence>
<name>A0A6J4J230_9CHLR</name>
<dbReference type="EMBL" id="CADCTR010000836">
    <property type="protein sequence ID" value="CAA9266994.1"/>
    <property type="molecule type" value="Genomic_DNA"/>
</dbReference>
<evidence type="ECO:0000256" key="2">
    <source>
        <dbReference type="ARBA" id="ARBA00022692"/>
    </source>
</evidence>
<evidence type="ECO:0000256" key="3">
    <source>
        <dbReference type="ARBA" id="ARBA00022989"/>
    </source>
</evidence>
<keyword evidence="4 6" id="KW-0472">Membrane</keyword>
<keyword evidence="3 6" id="KW-1133">Transmembrane helix</keyword>
<evidence type="ECO:0000256" key="5">
    <source>
        <dbReference type="SAM" id="MobiDB-lite"/>
    </source>
</evidence>
<feature type="transmembrane region" description="Helical" evidence="6">
    <location>
        <begin position="155"/>
        <end position="174"/>
    </location>
</feature>
<feature type="transmembrane region" description="Helical" evidence="6">
    <location>
        <begin position="87"/>
        <end position="120"/>
    </location>
</feature>
<organism evidence="8">
    <name type="scientific">uncultured Chloroflexia bacterium</name>
    <dbReference type="NCBI Taxonomy" id="1672391"/>
    <lineage>
        <taxon>Bacteria</taxon>
        <taxon>Bacillati</taxon>
        <taxon>Chloroflexota</taxon>
        <taxon>Chloroflexia</taxon>
        <taxon>environmental samples</taxon>
    </lineage>
</organism>
<feature type="transmembrane region" description="Helical" evidence="6">
    <location>
        <begin position="132"/>
        <end position="150"/>
    </location>
</feature>